<evidence type="ECO:0008006" key="5">
    <source>
        <dbReference type="Google" id="ProtNLM"/>
    </source>
</evidence>
<sequence>MIRETVNVGDTFKHYEHLRKLRKQTINAAANDHFTLNKLHDRFMDKVVQIALQKLKKEWGPPPSSFSFFLVGSAGRFEQALWSDQDHGIVYESNSDEAKDYFLKLGKEISNGLYHVGYEFCDGNVMASNPLWCQSFESWKIQLEKWMKQESWESIRYLLIFIDARGLVGSDEYIKELKQYIYLQIEKSPHLLKRMLNNTMRVKKGIGAFGQFLVERHGIHTGNINFKKTAFFPYVNAVRLLALKETIINTSTLSRLDSLSESNISVSAREDYRKEFLKLLQFRLVQGKHDNYDAVHYVKINTLTKEHKKELKEILKKGIQLYNYTKRVIEKGC</sequence>
<name>A0A366XW90_9BACI</name>
<keyword evidence="4" id="KW-1185">Reference proteome</keyword>
<comment type="caution">
    <text evidence="3">The sequence shown here is derived from an EMBL/GenBank/DDBJ whole genome shotgun (WGS) entry which is preliminary data.</text>
</comment>
<dbReference type="InterPro" id="IPR005105">
    <property type="entry name" value="GlnD_Uridyltrans_N"/>
</dbReference>
<gene>
    <name evidence="3" type="ORF">DS031_16450</name>
</gene>
<dbReference type="Proteomes" id="UP000253314">
    <property type="component" value="Unassembled WGS sequence"/>
</dbReference>
<protein>
    <recommendedName>
        <fullName evidence="5">Signal transduction protein</fullName>
    </recommendedName>
</protein>
<dbReference type="Pfam" id="PF10335">
    <property type="entry name" value="DUF294_C"/>
    <property type="match status" value="1"/>
</dbReference>
<feature type="domain" description="Protein-PII uridylyltransferase N-terminal" evidence="1">
    <location>
        <begin position="21"/>
        <end position="150"/>
    </location>
</feature>
<dbReference type="Pfam" id="PF03445">
    <property type="entry name" value="DUF294"/>
    <property type="match status" value="1"/>
</dbReference>
<dbReference type="GO" id="GO:0008773">
    <property type="term" value="F:[protein-PII] uridylyltransferase activity"/>
    <property type="evidence" value="ECO:0007669"/>
    <property type="project" value="InterPro"/>
</dbReference>
<evidence type="ECO:0000313" key="3">
    <source>
        <dbReference type="EMBL" id="RBW68413.1"/>
    </source>
</evidence>
<accession>A0A366XW90</accession>
<feature type="domain" description="DUF294" evidence="2">
    <location>
        <begin position="189"/>
        <end position="326"/>
    </location>
</feature>
<organism evidence="3 4">
    <name type="scientific">Bacillus taeanensis</name>
    <dbReference type="NCBI Taxonomy" id="273032"/>
    <lineage>
        <taxon>Bacteria</taxon>
        <taxon>Bacillati</taxon>
        <taxon>Bacillota</taxon>
        <taxon>Bacilli</taxon>
        <taxon>Bacillales</taxon>
        <taxon>Bacillaceae</taxon>
        <taxon>Bacillus</taxon>
    </lineage>
</organism>
<proteinExistence type="predicted"/>
<dbReference type="AlphaFoldDB" id="A0A366XW90"/>
<reference evidence="3 4" key="1">
    <citation type="submission" date="2018-07" db="EMBL/GenBank/DDBJ databases">
        <title>Lottiidibacillus patelloidae gen. nov., sp. nov., isolated from the intestinal tract of a marine limpet and the reclassification of B. taeanensis BH030017T, B. algicola KMM 3737T and B. hwajinpoensis SW-72T as genus Lottiidibacillus.</title>
        <authorList>
            <person name="Liu R."/>
            <person name="Huang Z."/>
        </authorList>
    </citation>
    <scope>NUCLEOTIDE SEQUENCE [LARGE SCALE GENOMIC DNA]</scope>
    <source>
        <strain evidence="3 4">BH030017</strain>
    </source>
</reference>
<evidence type="ECO:0000259" key="2">
    <source>
        <dbReference type="Pfam" id="PF10335"/>
    </source>
</evidence>
<dbReference type="EMBL" id="QOCW01000020">
    <property type="protein sequence ID" value="RBW68413.1"/>
    <property type="molecule type" value="Genomic_DNA"/>
</dbReference>
<dbReference type="OrthoDB" id="9810963at2"/>
<dbReference type="InterPro" id="IPR018821">
    <property type="entry name" value="DUF294_put_nucleoTrafse_sb-bd"/>
</dbReference>
<dbReference type="CDD" id="cd05401">
    <property type="entry name" value="NT_GlnE_GlnD_like"/>
    <property type="match status" value="1"/>
</dbReference>
<evidence type="ECO:0000259" key="1">
    <source>
        <dbReference type="Pfam" id="PF03445"/>
    </source>
</evidence>
<evidence type="ECO:0000313" key="4">
    <source>
        <dbReference type="Proteomes" id="UP000253314"/>
    </source>
</evidence>